<feature type="transmembrane region" description="Helical" evidence="2">
    <location>
        <begin position="886"/>
        <end position="904"/>
    </location>
</feature>
<dbReference type="Pfam" id="PF00041">
    <property type="entry name" value="fn3"/>
    <property type="match status" value="1"/>
</dbReference>
<dbReference type="CDD" id="cd00063">
    <property type="entry name" value="FN3"/>
    <property type="match status" value="3"/>
</dbReference>
<dbReference type="InterPro" id="IPR013783">
    <property type="entry name" value="Ig-like_fold"/>
</dbReference>
<keyword evidence="1" id="KW-0677">Repeat</keyword>
<dbReference type="Gene3D" id="2.60.40.10">
    <property type="entry name" value="Immunoglobulins"/>
    <property type="match status" value="3"/>
</dbReference>
<evidence type="ECO:0000313" key="4">
    <source>
        <dbReference type="EMBL" id="DBA52216.1"/>
    </source>
</evidence>
<evidence type="ECO:0000256" key="1">
    <source>
        <dbReference type="ARBA" id="ARBA00022737"/>
    </source>
</evidence>
<sequence>MKLIFFLPFLLIGITPVFAETGYDYFDVLNPDGTHTWSTHEPYLFDGDSWVPYIYSNGKVNTEGISVQLNSNGTYSLYKDDTLLLSDYIIAKYADISDLNTWTYPNTLNNDTPDISWNGSAFISSKLKSGVGLLDYKFVLIDGKWKTQLEATNLSALTTKAFGFDEIFDLKTDVIDFGNQQRNLDNFNGTTFNKAWLIANKGKVINFLNGLGFDFDKGFDDLYSVTVYDTGVNKSRLVFDYRTSTPLLPNEKLVIDPTFGYTAGTWKRYNSVLTGGGDTNCALLAVDEADYNNQGVLRSDNTGGRCQAYTFVNNISSLPTTVTVTSATIRFDVSAVSSPNACDVFAITTANPDSAAKATVWADIFAGNQYVTDSTTCDSTGNDKTVVLSSLANTDIRNLRLASTQNFTFSMVEGNWDAISGTSETTLNLATGSVDLEIVYSVASPPDRINDLTYTNLSNTALDLLWTQPGLNGGNLTNYLINYTTPFGNPQTFLANTTNTYYNVTGLIHGTDYSFRVSALTEAGYNATGNILNVTTTSTTYSNPPTLTAFGPSSASTQINLEFPGSTMNNINGYRIQRETPIGAGWVNLGTGNTSSSLTYYNDTGLSSNVIYNYRVYAMNGSGISTVSNEYDMTTFHLPDAVTDLDGSATDLSTIDLSWSAPTSYAPEIIGYMINGTTPTGEPVDVLNANTGSASTTATAFNLLIGQEYSFRVSPITVHGYNGSGNIWNGSTLETFVIGDLSSPDVTNDDDFSIFFDRTDVNSSAIQLDVTYPNSYDLSCDFSYKYARTNQTYTGLTTVPNGTDNQVATFTLINATGDLVQVRCWDVLTGDESIYVITITDFPFLQYVNNLRNGEYGTFFQIGAFDGVMLVVIFLGMIGLNRTTPIVGITFVVITTFALSYFGFITYPVIMYPALIMMIVWAFVTTRKDD</sequence>
<dbReference type="InterPro" id="IPR003961">
    <property type="entry name" value="FN3_dom"/>
</dbReference>
<proteinExistence type="predicted"/>
<dbReference type="InterPro" id="IPR050964">
    <property type="entry name" value="Striated_Muscle_Regulatory"/>
</dbReference>
<organism evidence="4">
    <name type="scientific">Nitrosopumilaceae spindle-shaped virus</name>
    <dbReference type="NCBI Taxonomy" id="3065433"/>
    <lineage>
        <taxon>Viruses</taxon>
    </lineage>
</organism>
<dbReference type="EMBL" id="BK067792">
    <property type="protein sequence ID" value="DBA52216.1"/>
    <property type="molecule type" value="Genomic_DNA"/>
</dbReference>
<evidence type="ECO:0000259" key="3">
    <source>
        <dbReference type="PROSITE" id="PS50853"/>
    </source>
</evidence>
<dbReference type="PANTHER" id="PTHR13817:SF166">
    <property type="entry name" value="NEURONAL IGCAM-RELATED"/>
    <property type="match status" value="1"/>
</dbReference>
<keyword evidence="2" id="KW-0472">Membrane</keyword>
<dbReference type="PANTHER" id="PTHR13817">
    <property type="entry name" value="TITIN"/>
    <property type="match status" value="1"/>
</dbReference>
<feature type="transmembrane region" description="Helical" evidence="2">
    <location>
        <begin position="910"/>
        <end position="926"/>
    </location>
</feature>
<name>A0AAT9JAD4_9VIRU</name>
<feature type="transmembrane region" description="Helical" evidence="2">
    <location>
        <begin position="859"/>
        <end position="879"/>
    </location>
</feature>
<evidence type="ECO:0000256" key="2">
    <source>
        <dbReference type="SAM" id="Phobius"/>
    </source>
</evidence>
<dbReference type="SMART" id="SM00060">
    <property type="entry name" value="FN3"/>
    <property type="match status" value="3"/>
</dbReference>
<keyword evidence="2" id="KW-0812">Transmembrane</keyword>
<reference evidence="4" key="1">
    <citation type="journal article" date="2024" name="Environ. Microbiol. Rep.">
        <title>Hiding in plain sight: The discovery of complete genomes of 11 hypothetical spindle-shaped viruses that putatively infect mesophilic ammonia-oxidizing archaea.</title>
        <authorList>
            <person name="Ni Y."/>
            <person name="Xu T."/>
            <person name="Yan S."/>
            <person name="Chen L."/>
            <person name="Wang Y."/>
        </authorList>
    </citation>
    <scope>NUCLEOTIDE SEQUENCE</scope>
    <source>
        <strain evidence="4">NYM1</strain>
    </source>
</reference>
<dbReference type="PROSITE" id="PS50853">
    <property type="entry name" value="FN3"/>
    <property type="match status" value="3"/>
</dbReference>
<feature type="domain" description="Fibronectin type-III" evidence="3">
    <location>
        <begin position="641"/>
        <end position="735"/>
    </location>
</feature>
<keyword evidence="2" id="KW-1133">Transmembrane helix</keyword>
<dbReference type="SUPFAM" id="SSF49265">
    <property type="entry name" value="Fibronectin type III"/>
    <property type="match status" value="2"/>
</dbReference>
<dbReference type="InterPro" id="IPR036116">
    <property type="entry name" value="FN3_sf"/>
</dbReference>
<feature type="domain" description="Fibronectin type-III" evidence="3">
    <location>
        <begin position="543"/>
        <end position="638"/>
    </location>
</feature>
<dbReference type="PRINTS" id="PR00014">
    <property type="entry name" value="FNTYPEIII"/>
</dbReference>
<feature type="domain" description="Fibronectin type-III" evidence="3">
    <location>
        <begin position="445"/>
        <end position="539"/>
    </location>
</feature>
<reference evidence="4" key="2">
    <citation type="submission" date="2024-03" db="EMBL/GenBank/DDBJ databases">
        <authorList>
            <person name="Ni Y."/>
            <person name="Xu T."/>
            <person name="Yan S."/>
            <person name="Chen L."/>
            <person name="Wang Y."/>
        </authorList>
    </citation>
    <scope>NUCLEOTIDE SEQUENCE</scope>
    <source>
        <strain evidence="4">NYM1</strain>
    </source>
</reference>
<protein>
    <submittedName>
        <fullName evidence="4">ORF9</fullName>
    </submittedName>
</protein>
<accession>A0AAT9JAD4</accession>